<accession>A0A285QEM4</accession>
<dbReference type="SUPFAM" id="SSF46785">
    <property type="entry name" value="Winged helix' DNA-binding domain"/>
    <property type="match status" value="1"/>
</dbReference>
<dbReference type="EMBL" id="OBMI01000001">
    <property type="protein sequence ID" value="SOB79934.1"/>
    <property type="molecule type" value="Genomic_DNA"/>
</dbReference>
<proteinExistence type="predicted"/>
<dbReference type="Pfam" id="PF13463">
    <property type="entry name" value="HTH_27"/>
    <property type="match status" value="1"/>
</dbReference>
<dbReference type="InterPro" id="IPR036388">
    <property type="entry name" value="WH-like_DNA-bd_sf"/>
</dbReference>
<dbReference type="InterPro" id="IPR000835">
    <property type="entry name" value="HTH_MarR-typ"/>
</dbReference>
<protein>
    <recommendedName>
        <fullName evidence="1">HTH marR-type domain-containing protein</fullName>
    </recommendedName>
</protein>
<dbReference type="OrthoDB" id="7594920at2"/>
<keyword evidence="3" id="KW-1185">Reference proteome</keyword>
<dbReference type="AlphaFoldDB" id="A0A285QEM4"/>
<dbReference type="InterPro" id="IPR036390">
    <property type="entry name" value="WH_DNA-bd_sf"/>
</dbReference>
<name>A0A285QEM4_9SPHN</name>
<dbReference type="Gene3D" id="1.10.10.10">
    <property type="entry name" value="Winged helix-like DNA-binding domain superfamily/Winged helix DNA-binding domain"/>
    <property type="match status" value="1"/>
</dbReference>
<gene>
    <name evidence="2" type="ORF">SAMN06297144_0806</name>
</gene>
<evidence type="ECO:0000259" key="1">
    <source>
        <dbReference type="Pfam" id="PF13463"/>
    </source>
</evidence>
<dbReference type="GO" id="GO:0003700">
    <property type="term" value="F:DNA-binding transcription factor activity"/>
    <property type="evidence" value="ECO:0007669"/>
    <property type="project" value="InterPro"/>
</dbReference>
<evidence type="ECO:0000313" key="3">
    <source>
        <dbReference type="Proteomes" id="UP000219494"/>
    </source>
</evidence>
<sequence>MFRQAAAGETLVLIDPDQSYQKPGELFLLVAADVDGSAARASRRAVEASGARIGGVTPLSEAVDRLGAQAALDGVIVAAEGADVELLDRTIDSIGLLARERLARLIAHGGEREIDLLWARLGGVAQAILLDPAPIDIATAIALPRQRRAWHDVSRDEEQRLRQLDAEVARFAQTLARLSDPEARGAASMFGEKRPDDAGEVDGGARVPTAAEVRSVIRARRLRDAHFPPDLFADPAWDMLLDLYAAELEHRRVSVSSLCIAAAVPGTTALRWIGTMMDAGLFERHADQHDRRRAYVALTDAARAGLNGYFDAVGRAGLNPA</sequence>
<feature type="domain" description="HTH marR-type" evidence="1">
    <location>
        <begin position="249"/>
        <end position="302"/>
    </location>
</feature>
<organism evidence="2 3">
    <name type="scientific">Sphingomonas guangdongensis</name>
    <dbReference type="NCBI Taxonomy" id="1141890"/>
    <lineage>
        <taxon>Bacteria</taxon>
        <taxon>Pseudomonadati</taxon>
        <taxon>Pseudomonadota</taxon>
        <taxon>Alphaproteobacteria</taxon>
        <taxon>Sphingomonadales</taxon>
        <taxon>Sphingomonadaceae</taxon>
        <taxon>Sphingomonas</taxon>
    </lineage>
</organism>
<dbReference type="Proteomes" id="UP000219494">
    <property type="component" value="Unassembled WGS sequence"/>
</dbReference>
<reference evidence="2 3" key="1">
    <citation type="submission" date="2017-07" db="EMBL/GenBank/DDBJ databases">
        <authorList>
            <person name="Sun Z.S."/>
            <person name="Albrecht U."/>
            <person name="Echele G."/>
            <person name="Lee C.C."/>
        </authorList>
    </citation>
    <scope>NUCLEOTIDE SEQUENCE [LARGE SCALE GENOMIC DNA]</scope>
    <source>
        <strain evidence="2 3">CGMCC 1.12672</strain>
    </source>
</reference>
<evidence type="ECO:0000313" key="2">
    <source>
        <dbReference type="EMBL" id="SOB79934.1"/>
    </source>
</evidence>